<name>A0A0C9VPN8_SPHS4</name>
<dbReference type="HOGENOM" id="CLU_1387252_0_0_1"/>
<gene>
    <name evidence="1" type="ORF">M422DRAFT_252635</name>
</gene>
<feature type="non-terminal residue" evidence="1">
    <location>
        <position position="197"/>
    </location>
</feature>
<evidence type="ECO:0000313" key="2">
    <source>
        <dbReference type="Proteomes" id="UP000054279"/>
    </source>
</evidence>
<protein>
    <submittedName>
        <fullName evidence="1">Uncharacterized protein</fullName>
    </submittedName>
</protein>
<reference evidence="1 2" key="1">
    <citation type="submission" date="2014-06" db="EMBL/GenBank/DDBJ databases">
        <title>Evolutionary Origins and Diversification of the Mycorrhizal Mutualists.</title>
        <authorList>
            <consortium name="DOE Joint Genome Institute"/>
            <consortium name="Mycorrhizal Genomics Consortium"/>
            <person name="Kohler A."/>
            <person name="Kuo A."/>
            <person name="Nagy L.G."/>
            <person name="Floudas D."/>
            <person name="Copeland A."/>
            <person name="Barry K.W."/>
            <person name="Cichocki N."/>
            <person name="Veneault-Fourrey C."/>
            <person name="LaButti K."/>
            <person name="Lindquist E.A."/>
            <person name="Lipzen A."/>
            <person name="Lundell T."/>
            <person name="Morin E."/>
            <person name="Murat C."/>
            <person name="Riley R."/>
            <person name="Ohm R."/>
            <person name="Sun H."/>
            <person name="Tunlid A."/>
            <person name="Henrissat B."/>
            <person name="Grigoriev I.V."/>
            <person name="Hibbett D.S."/>
            <person name="Martin F."/>
        </authorList>
    </citation>
    <scope>NUCLEOTIDE SEQUENCE [LARGE SCALE GENOMIC DNA]</scope>
    <source>
        <strain evidence="1 2">SS14</strain>
    </source>
</reference>
<dbReference type="Proteomes" id="UP000054279">
    <property type="component" value="Unassembled WGS sequence"/>
</dbReference>
<sequence length="197" mass="22059">MSLVVTDLNQVNMSSAKVEKSKSSSPTAELKNGKVVFRQKAISFENLSETMQEIVKFREYMATNTQITAIPDDHLPLIGKLIHERYSNPLRHVDLKGIERVFSSDKTIPTLVKSLQSILCPPTLGTLSIDSAEASLPSAVLETAIKVVAERVNYGVTADIEKPPTTLCIWRWEVKNRDWLPPSVKDITAQRLEERKT</sequence>
<dbReference type="EMBL" id="KN837119">
    <property type="protein sequence ID" value="KIJ44137.1"/>
    <property type="molecule type" value="Genomic_DNA"/>
</dbReference>
<accession>A0A0C9VPN8</accession>
<keyword evidence="2" id="KW-1185">Reference proteome</keyword>
<dbReference type="AlphaFoldDB" id="A0A0C9VPN8"/>
<dbReference type="OrthoDB" id="440676at2759"/>
<proteinExistence type="predicted"/>
<organism evidence="1 2">
    <name type="scientific">Sphaerobolus stellatus (strain SS14)</name>
    <dbReference type="NCBI Taxonomy" id="990650"/>
    <lineage>
        <taxon>Eukaryota</taxon>
        <taxon>Fungi</taxon>
        <taxon>Dikarya</taxon>
        <taxon>Basidiomycota</taxon>
        <taxon>Agaricomycotina</taxon>
        <taxon>Agaricomycetes</taxon>
        <taxon>Phallomycetidae</taxon>
        <taxon>Geastrales</taxon>
        <taxon>Sphaerobolaceae</taxon>
        <taxon>Sphaerobolus</taxon>
    </lineage>
</organism>
<evidence type="ECO:0000313" key="1">
    <source>
        <dbReference type="EMBL" id="KIJ44137.1"/>
    </source>
</evidence>